<gene>
    <name evidence="2" type="ORF">GALMADRAFT_210626</name>
</gene>
<feature type="region of interest" description="Disordered" evidence="1">
    <location>
        <begin position="28"/>
        <end position="63"/>
    </location>
</feature>
<name>A0A067TCL9_GALM3</name>
<reference evidence="3" key="1">
    <citation type="journal article" date="2014" name="Proc. Natl. Acad. Sci. U.S.A.">
        <title>Extensive sampling of basidiomycete genomes demonstrates inadequacy of the white-rot/brown-rot paradigm for wood decay fungi.</title>
        <authorList>
            <person name="Riley R."/>
            <person name="Salamov A.A."/>
            <person name="Brown D.W."/>
            <person name="Nagy L.G."/>
            <person name="Floudas D."/>
            <person name="Held B.W."/>
            <person name="Levasseur A."/>
            <person name="Lombard V."/>
            <person name="Morin E."/>
            <person name="Otillar R."/>
            <person name="Lindquist E.A."/>
            <person name="Sun H."/>
            <person name="LaButti K.M."/>
            <person name="Schmutz J."/>
            <person name="Jabbour D."/>
            <person name="Luo H."/>
            <person name="Baker S.E."/>
            <person name="Pisabarro A.G."/>
            <person name="Walton J.D."/>
            <person name="Blanchette R.A."/>
            <person name="Henrissat B."/>
            <person name="Martin F."/>
            <person name="Cullen D."/>
            <person name="Hibbett D.S."/>
            <person name="Grigoriev I.V."/>
        </authorList>
    </citation>
    <scope>NUCLEOTIDE SEQUENCE [LARGE SCALE GENOMIC DNA]</scope>
    <source>
        <strain evidence="3">CBS 339.88</strain>
    </source>
</reference>
<accession>A0A067TCL9</accession>
<evidence type="ECO:0000256" key="1">
    <source>
        <dbReference type="SAM" id="MobiDB-lite"/>
    </source>
</evidence>
<dbReference type="Proteomes" id="UP000027222">
    <property type="component" value="Unassembled WGS sequence"/>
</dbReference>
<keyword evidence="3" id="KW-1185">Reference proteome</keyword>
<organism evidence="2 3">
    <name type="scientific">Galerina marginata (strain CBS 339.88)</name>
    <dbReference type="NCBI Taxonomy" id="685588"/>
    <lineage>
        <taxon>Eukaryota</taxon>
        <taxon>Fungi</taxon>
        <taxon>Dikarya</taxon>
        <taxon>Basidiomycota</taxon>
        <taxon>Agaricomycotina</taxon>
        <taxon>Agaricomycetes</taxon>
        <taxon>Agaricomycetidae</taxon>
        <taxon>Agaricales</taxon>
        <taxon>Agaricineae</taxon>
        <taxon>Strophariaceae</taxon>
        <taxon>Galerina</taxon>
    </lineage>
</organism>
<dbReference type="AlphaFoldDB" id="A0A067TCL9"/>
<evidence type="ECO:0000313" key="2">
    <source>
        <dbReference type="EMBL" id="KDR76743.1"/>
    </source>
</evidence>
<evidence type="ECO:0000313" key="3">
    <source>
        <dbReference type="Proteomes" id="UP000027222"/>
    </source>
</evidence>
<proteinExistence type="predicted"/>
<dbReference type="HOGENOM" id="CLU_1496303_0_0_1"/>
<dbReference type="EMBL" id="KL142378">
    <property type="protein sequence ID" value="KDR76743.1"/>
    <property type="molecule type" value="Genomic_DNA"/>
</dbReference>
<sequence>MPNVMGSYFIPILKRRAGVVDYPSRGGATNKAREEGPAINGMGGASHVQHQKRGGEVGKCTEGGETAGEDARCVLISGAGAGRRGCEGYSVGCQWNGWADKQHDGRGGEGRMAWWQSIRRYIPLKVSRLTKSHEPFWIKSIAKYHGVSQSITKHHQVSRYHQVSPSITEAHGLTKYHQVS</sequence>
<protein>
    <submittedName>
        <fullName evidence="2">Uncharacterized protein</fullName>
    </submittedName>
</protein>